<name>A0A8J4RAN5_9ROSI</name>
<reference evidence="2" key="1">
    <citation type="submission" date="2020-03" db="EMBL/GenBank/DDBJ databases">
        <title>Castanea mollissima Vanexum genome sequencing.</title>
        <authorList>
            <person name="Staton M."/>
        </authorList>
    </citation>
    <scope>NUCLEOTIDE SEQUENCE</scope>
    <source>
        <tissue evidence="2">Leaf</tissue>
    </source>
</reference>
<dbReference type="Proteomes" id="UP000737018">
    <property type="component" value="Unassembled WGS sequence"/>
</dbReference>
<evidence type="ECO:0000313" key="3">
    <source>
        <dbReference type="Proteomes" id="UP000737018"/>
    </source>
</evidence>
<proteinExistence type="predicted"/>
<gene>
    <name evidence="2" type="ORF">CMV_015412</name>
</gene>
<feature type="region of interest" description="Disordered" evidence="1">
    <location>
        <begin position="1"/>
        <end position="34"/>
    </location>
</feature>
<dbReference type="OrthoDB" id="10614426at2759"/>
<sequence>MGGRPTFFSSRNTGDGEGTAREQGFGESSCNSPREMAIPAADVGNTNPSRLIEIESENLGVAPIIQEADKVEMESQDYVLHEISSGVIPDSALKDNVVEQPAGLGLIEVATCELADKKKLSVRRSHVGREKENEKSEGPTTVKQTGTNIQARHNWLNRLHKNRMLA</sequence>
<protein>
    <submittedName>
        <fullName evidence="2">Uncharacterized protein</fullName>
    </submittedName>
</protein>
<comment type="caution">
    <text evidence="2">The sequence shown here is derived from an EMBL/GenBank/DDBJ whole genome shotgun (WGS) entry which is preliminary data.</text>
</comment>
<evidence type="ECO:0000256" key="1">
    <source>
        <dbReference type="SAM" id="MobiDB-lite"/>
    </source>
</evidence>
<dbReference type="AlphaFoldDB" id="A0A8J4RAN5"/>
<dbReference type="EMBL" id="JRKL02002241">
    <property type="protein sequence ID" value="KAF3959813.1"/>
    <property type="molecule type" value="Genomic_DNA"/>
</dbReference>
<feature type="compositionally biased region" description="Basic and acidic residues" evidence="1">
    <location>
        <begin position="127"/>
        <end position="137"/>
    </location>
</feature>
<feature type="region of interest" description="Disordered" evidence="1">
    <location>
        <begin position="123"/>
        <end position="149"/>
    </location>
</feature>
<accession>A0A8J4RAN5</accession>
<organism evidence="2 3">
    <name type="scientific">Castanea mollissima</name>
    <name type="common">Chinese chestnut</name>
    <dbReference type="NCBI Taxonomy" id="60419"/>
    <lineage>
        <taxon>Eukaryota</taxon>
        <taxon>Viridiplantae</taxon>
        <taxon>Streptophyta</taxon>
        <taxon>Embryophyta</taxon>
        <taxon>Tracheophyta</taxon>
        <taxon>Spermatophyta</taxon>
        <taxon>Magnoliopsida</taxon>
        <taxon>eudicotyledons</taxon>
        <taxon>Gunneridae</taxon>
        <taxon>Pentapetalae</taxon>
        <taxon>rosids</taxon>
        <taxon>fabids</taxon>
        <taxon>Fagales</taxon>
        <taxon>Fagaceae</taxon>
        <taxon>Castanea</taxon>
    </lineage>
</organism>
<evidence type="ECO:0000313" key="2">
    <source>
        <dbReference type="EMBL" id="KAF3959813.1"/>
    </source>
</evidence>
<feature type="compositionally biased region" description="Polar residues" evidence="1">
    <location>
        <begin position="138"/>
        <end position="149"/>
    </location>
</feature>
<keyword evidence="3" id="KW-1185">Reference proteome</keyword>